<feature type="transmembrane region" description="Helical" evidence="1">
    <location>
        <begin position="166"/>
        <end position="198"/>
    </location>
</feature>
<dbReference type="EMBL" id="JAQLXO010000021">
    <property type="protein sequence ID" value="MDB7983091.1"/>
    <property type="molecule type" value="Genomic_DNA"/>
</dbReference>
<keyword evidence="1" id="KW-1133">Transmembrane helix</keyword>
<accession>A0AAW6CUX9</accession>
<feature type="transmembrane region" description="Helical" evidence="1">
    <location>
        <begin position="18"/>
        <end position="38"/>
    </location>
</feature>
<protein>
    <submittedName>
        <fullName evidence="2">YitT family protein</fullName>
    </submittedName>
</protein>
<feature type="transmembrane region" description="Helical" evidence="1">
    <location>
        <begin position="85"/>
        <end position="106"/>
    </location>
</feature>
<dbReference type="PANTHER" id="PTHR40078:SF1">
    <property type="entry name" value="INTEGRAL MEMBRANE PROTEIN"/>
    <property type="match status" value="1"/>
</dbReference>
<dbReference type="InterPro" id="IPR038750">
    <property type="entry name" value="YczE/YyaS-like"/>
</dbReference>
<name>A0AAW6CUX9_9FIRM</name>
<comment type="caution">
    <text evidence="2">The sequence shown here is derived from an EMBL/GenBank/DDBJ whole genome shotgun (WGS) entry which is preliminary data.</text>
</comment>
<feature type="transmembrane region" description="Helical" evidence="1">
    <location>
        <begin position="58"/>
        <end position="78"/>
    </location>
</feature>
<sequence>MFAVSFFGKGESMDLRKLLLVIVGSFIMGIGISIMIAVNLGSDPMTLFWIGIANHLHITVGQANLLVCAVLLVIVFFMDRKQIHLGSLLNPIVIALTTDAFVNLNFEGASYLLRIILMVLGLLILAFGIAFYALADYGKGAYEALVFTLCDRFHLAVGIVRTSADIFFAILGIVLGAPAAIGTLLAIVCMGSGIQLCLKLLTSQPIKRILLKKAK</sequence>
<gene>
    <name evidence="2" type="ORF">PND82_09715</name>
</gene>
<evidence type="ECO:0000313" key="2">
    <source>
        <dbReference type="EMBL" id="MDB7983091.1"/>
    </source>
</evidence>
<reference evidence="2" key="1">
    <citation type="submission" date="2023-01" db="EMBL/GenBank/DDBJ databases">
        <title>Human gut microbiome strain richness.</title>
        <authorList>
            <person name="Chen-Liaw A."/>
        </authorList>
    </citation>
    <scope>NUCLEOTIDE SEQUENCE</scope>
    <source>
        <strain evidence="2">D8_m1001271B151109d0_201107</strain>
    </source>
</reference>
<dbReference type="PANTHER" id="PTHR40078">
    <property type="entry name" value="INTEGRAL MEMBRANE PROTEIN-RELATED"/>
    <property type="match status" value="1"/>
</dbReference>
<dbReference type="AlphaFoldDB" id="A0AAW6CUX9"/>
<feature type="transmembrane region" description="Helical" evidence="1">
    <location>
        <begin position="112"/>
        <end position="134"/>
    </location>
</feature>
<dbReference type="Proteomes" id="UP001212981">
    <property type="component" value="Unassembled WGS sequence"/>
</dbReference>
<organism evidence="2 3">
    <name type="scientific">Faecalicoccus pleomorphus</name>
    <dbReference type="NCBI Taxonomy" id="1323"/>
    <lineage>
        <taxon>Bacteria</taxon>
        <taxon>Bacillati</taxon>
        <taxon>Bacillota</taxon>
        <taxon>Erysipelotrichia</taxon>
        <taxon>Erysipelotrichales</taxon>
        <taxon>Erysipelotrichaceae</taxon>
        <taxon>Faecalicoccus</taxon>
    </lineage>
</organism>
<keyword evidence="1" id="KW-0472">Membrane</keyword>
<evidence type="ECO:0000313" key="3">
    <source>
        <dbReference type="Proteomes" id="UP001212981"/>
    </source>
</evidence>
<evidence type="ECO:0000256" key="1">
    <source>
        <dbReference type="SAM" id="Phobius"/>
    </source>
</evidence>
<proteinExistence type="predicted"/>
<keyword evidence="1" id="KW-0812">Transmembrane</keyword>
<dbReference type="Pfam" id="PF19700">
    <property type="entry name" value="DUF6198"/>
    <property type="match status" value="1"/>
</dbReference>